<sequence length="118" mass="12717">MHDAGSCHCGPIACDLKTEATPTEACDCNCWLCRRRGGLLGFGARTQLQLHAEPEAVGSYRFNRQPIDHRYRPHCGIAPFSEGINPKTGAMGVAVNVRCLPDMDLAGLQVHAVDGASR</sequence>
<dbReference type="PANTHER" id="PTHR28620:SF1">
    <property type="entry name" value="CENP-V_GFA DOMAIN-CONTAINING PROTEIN"/>
    <property type="match status" value="1"/>
</dbReference>
<reference evidence="5 6" key="1">
    <citation type="submission" date="2023-05" db="EMBL/GenBank/DDBJ databases">
        <title>Complete Genome Resource of Xanthomonas oryzae pv. leersiae Strain YNJC Isolated From Plateau Japonica Rice in Southwest China.</title>
        <authorList>
            <person name="Aa X."/>
            <person name="Mei L."/>
            <person name="Liu P."/>
            <person name="Yang Y."/>
            <person name="Tang C."/>
            <person name="Zhang F."/>
            <person name="Dong C."/>
            <person name="Wang B."/>
            <person name="Chen X."/>
            <person name="Dai L."/>
        </authorList>
    </citation>
    <scope>NUCLEOTIDE SEQUENCE [LARGE SCALE GENOMIC DNA]</scope>
    <source>
        <strain evidence="5 6">YNJC</strain>
    </source>
</reference>
<evidence type="ECO:0000256" key="1">
    <source>
        <dbReference type="ARBA" id="ARBA00005495"/>
    </source>
</evidence>
<dbReference type="Pfam" id="PF04828">
    <property type="entry name" value="GFA"/>
    <property type="match status" value="1"/>
</dbReference>
<feature type="domain" description="CENP-V/GFA" evidence="4">
    <location>
        <begin position="3"/>
        <end position="118"/>
    </location>
</feature>
<dbReference type="RefSeq" id="WP_053503617.1">
    <property type="nucleotide sequence ID" value="NZ_CP127225.1"/>
</dbReference>
<dbReference type="InterPro" id="IPR052355">
    <property type="entry name" value="CENP-V-like"/>
</dbReference>
<dbReference type="PROSITE" id="PS51891">
    <property type="entry name" value="CENP_V_GFA"/>
    <property type="match status" value="1"/>
</dbReference>
<name>A0AAJ6H060_9XANT</name>
<keyword evidence="3" id="KW-0862">Zinc</keyword>
<dbReference type="PANTHER" id="PTHR28620">
    <property type="entry name" value="CENTROMERE PROTEIN V"/>
    <property type="match status" value="1"/>
</dbReference>
<evidence type="ECO:0000313" key="6">
    <source>
        <dbReference type="Proteomes" id="UP001228059"/>
    </source>
</evidence>
<dbReference type="AlphaFoldDB" id="A0AAJ6H060"/>
<organism evidence="5 6">
    <name type="scientific">Xanthomonas oryzae pv. leersiae</name>
    <dbReference type="NCBI Taxonomy" id="3112258"/>
    <lineage>
        <taxon>Bacteria</taxon>
        <taxon>Pseudomonadati</taxon>
        <taxon>Pseudomonadota</taxon>
        <taxon>Gammaproteobacteria</taxon>
        <taxon>Lysobacterales</taxon>
        <taxon>Lysobacteraceae</taxon>
        <taxon>Xanthomonas</taxon>
    </lineage>
</organism>
<dbReference type="InterPro" id="IPR011057">
    <property type="entry name" value="Mss4-like_sf"/>
</dbReference>
<keyword evidence="2" id="KW-0479">Metal-binding</keyword>
<dbReference type="SUPFAM" id="SSF51316">
    <property type="entry name" value="Mss4-like"/>
    <property type="match status" value="1"/>
</dbReference>
<comment type="similarity">
    <text evidence="1">Belongs to the Gfa family.</text>
</comment>
<dbReference type="Gene3D" id="2.170.150.70">
    <property type="match status" value="1"/>
</dbReference>
<evidence type="ECO:0000256" key="2">
    <source>
        <dbReference type="ARBA" id="ARBA00022723"/>
    </source>
</evidence>
<dbReference type="Proteomes" id="UP001228059">
    <property type="component" value="Chromosome"/>
</dbReference>
<dbReference type="GO" id="GO:0046872">
    <property type="term" value="F:metal ion binding"/>
    <property type="evidence" value="ECO:0007669"/>
    <property type="project" value="UniProtKB-KW"/>
</dbReference>
<proteinExistence type="inferred from homology"/>
<dbReference type="EMBL" id="CP127225">
    <property type="protein sequence ID" value="WIX07932.1"/>
    <property type="molecule type" value="Genomic_DNA"/>
</dbReference>
<dbReference type="GO" id="GO:0016846">
    <property type="term" value="F:carbon-sulfur lyase activity"/>
    <property type="evidence" value="ECO:0007669"/>
    <property type="project" value="InterPro"/>
</dbReference>
<evidence type="ECO:0000259" key="4">
    <source>
        <dbReference type="PROSITE" id="PS51891"/>
    </source>
</evidence>
<dbReference type="InterPro" id="IPR006913">
    <property type="entry name" value="CENP-V/GFA"/>
</dbReference>
<evidence type="ECO:0000313" key="5">
    <source>
        <dbReference type="EMBL" id="WIX07932.1"/>
    </source>
</evidence>
<evidence type="ECO:0000256" key="3">
    <source>
        <dbReference type="ARBA" id="ARBA00022833"/>
    </source>
</evidence>
<protein>
    <submittedName>
        <fullName evidence="5">Aldehyde-activating protein</fullName>
    </submittedName>
</protein>
<gene>
    <name evidence="5" type="ORF">QN060_08000</name>
</gene>
<accession>A0AAJ6H060</accession>